<keyword evidence="4" id="KW-0342">GTP-binding</keyword>
<comment type="caution">
    <text evidence="6">The sequence shown here is derived from an EMBL/GenBank/DDBJ whole genome shotgun (WGS) entry which is preliminary data.</text>
</comment>
<keyword evidence="7" id="KW-1185">Reference proteome</keyword>
<evidence type="ECO:0000259" key="5">
    <source>
        <dbReference type="PROSITE" id="PS51706"/>
    </source>
</evidence>
<evidence type="ECO:0000313" key="6">
    <source>
        <dbReference type="EMBL" id="KAI5958790.1"/>
    </source>
</evidence>
<evidence type="ECO:0000256" key="1">
    <source>
        <dbReference type="ARBA" id="ARBA00022723"/>
    </source>
</evidence>
<dbReference type="GO" id="GO:0005739">
    <property type="term" value="C:mitochondrion"/>
    <property type="evidence" value="ECO:0007669"/>
    <property type="project" value="TreeGrafter"/>
</dbReference>
<evidence type="ECO:0000256" key="4">
    <source>
        <dbReference type="ARBA" id="ARBA00023134"/>
    </source>
</evidence>
<evidence type="ECO:0000256" key="3">
    <source>
        <dbReference type="ARBA" id="ARBA00022842"/>
    </source>
</evidence>
<dbReference type="InterPro" id="IPR027417">
    <property type="entry name" value="P-loop_NTPase"/>
</dbReference>
<reference evidence="6 7" key="1">
    <citation type="journal article" date="2022" name="DNA Res.">
        <title>Genome analysis of five recently described species of the CUG-Ser clade uncovers Candida theae as a new hybrid lineage with pathogenic potential in the Candida parapsilosis species complex.</title>
        <authorList>
            <person name="Mixao V."/>
            <person name="Del Olmo V."/>
            <person name="Hegedusova E."/>
            <person name="Saus E."/>
            <person name="Pryszcz L."/>
            <person name="Cillingova A."/>
            <person name="Nosek J."/>
            <person name="Gabaldon T."/>
        </authorList>
    </citation>
    <scope>NUCLEOTIDE SEQUENCE [LARGE SCALE GENOMIC DNA]</scope>
    <source>
        <strain evidence="6 7">CBS 12239</strain>
    </source>
</reference>
<dbReference type="InterPro" id="IPR052279">
    <property type="entry name" value="EngB_GTPase"/>
</dbReference>
<dbReference type="Proteomes" id="UP001204833">
    <property type="component" value="Unassembled WGS sequence"/>
</dbReference>
<dbReference type="PROSITE" id="PS51706">
    <property type="entry name" value="G_ENGB"/>
    <property type="match status" value="1"/>
</dbReference>
<dbReference type="InterPro" id="IPR030393">
    <property type="entry name" value="G_ENGB_dom"/>
</dbReference>
<name>A0AAD5BFX2_9ASCO</name>
<dbReference type="RefSeq" id="XP_051609133.1">
    <property type="nucleotide sequence ID" value="XM_051751515.1"/>
</dbReference>
<dbReference type="PRINTS" id="PR00326">
    <property type="entry name" value="GTP1OBG"/>
</dbReference>
<evidence type="ECO:0000313" key="7">
    <source>
        <dbReference type="Proteomes" id="UP001204833"/>
    </source>
</evidence>
<dbReference type="SUPFAM" id="SSF52540">
    <property type="entry name" value="P-loop containing nucleoside triphosphate hydrolases"/>
    <property type="match status" value="1"/>
</dbReference>
<keyword evidence="3" id="KW-0460">Magnesium</keyword>
<dbReference type="PANTHER" id="PTHR46498:SF1">
    <property type="entry name" value="GTP-BINDING PROTEIN 8"/>
    <property type="match status" value="1"/>
</dbReference>
<accession>A0AAD5BFX2</accession>
<gene>
    <name evidence="6" type="ORF">KGF57_002224</name>
</gene>
<dbReference type="GO" id="GO:0046872">
    <property type="term" value="F:metal ion binding"/>
    <property type="evidence" value="ECO:0007669"/>
    <property type="project" value="UniProtKB-KW"/>
</dbReference>
<dbReference type="InterPro" id="IPR006073">
    <property type="entry name" value="GTP-bd"/>
</dbReference>
<keyword evidence="1" id="KW-0479">Metal-binding</keyword>
<protein>
    <recommendedName>
        <fullName evidence="5">EngB-type G domain-containing protein</fullName>
    </recommendedName>
</protein>
<dbReference type="Gene3D" id="3.40.50.300">
    <property type="entry name" value="P-loop containing nucleotide triphosphate hydrolases"/>
    <property type="match status" value="1"/>
</dbReference>
<dbReference type="EMBL" id="JAIHNG010000115">
    <property type="protein sequence ID" value="KAI5958790.1"/>
    <property type="molecule type" value="Genomic_DNA"/>
</dbReference>
<dbReference type="GO" id="GO:0005525">
    <property type="term" value="F:GTP binding"/>
    <property type="evidence" value="ECO:0007669"/>
    <property type="project" value="UniProtKB-KW"/>
</dbReference>
<keyword evidence="2" id="KW-0547">Nucleotide-binding</keyword>
<sequence>MASDLPKLHSVAPQQQYQRSNKDIEIRKTIINPNILNDIFVGTPNKSDIAESQRFFNHAKVKLEWTLADYDEIPDVKYNLLKSQISSTQAALSTKRTFGIKPELLKTLPEVLLMGRTNAGKSTLLNSILGARKNEPLAYVSSKAGFTKTMNSFRISNQLRLIDSPGYGKGGVESQGEMVLAYLNNRRRLKRVLLLVSSSDGFADEDLQLVRYLHERGIPVDIVFTKVDELLKKFLRKELFKSANVESIKGANQRIVEHYFRLVDESGLEDLTAAPRFMFNNSQTNIFLSELMGIKTIRCNLLRSCDCDLG</sequence>
<dbReference type="Pfam" id="PF01926">
    <property type="entry name" value="MMR_HSR1"/>
    <property type="match status" value="1"/>
</dbReference>
<feature type="domain" description="EngB-type G" evidence="5">
    <location>
        <begin position="107"/>
        <end position="265"/>
    </location>
</feature>
<evidence type="ECO:0000256" key="2">
    <source>
        <dbReference type="ARBA" id="ARBA00022741"/>
    </source>
</evidence>
<proteinExistence type="predicted"/>
<dbReference type="AlphaFoldDB" id="A0AAD5BFX2"/>
<dbReference type="PANTHER" id="PTHR46498">
    <property type="entry name" value="GTP-BINDING PROTEIN 8"/>
    <property type="match status" value="1"/>
</dbReference>
<dbReference type="GeneID" id="76150283"/>
<organism evidence="6 7">
    <name type="scientific">Candida theae</name>
    <dbReference type="NCBI Taxonomy" id="1198502"/>
    <lineage>
        <taxon>Eukaryota</taxon>
        <taxon>Fungi</taxon>
        <taxon>Dikarya</taxon>
        <taxon>Ascomycota</taxon>
        <taxon>Saccharomycotina</taxon>
        <taxon>Pichiomycetes</taxon>
        <taxon>Debaryomycetaceae</taxon>
        <taxon>Candida/Lodderomyces clade</taxon>
        <taxon>Candida</taxon>
    </lineage>
</organism>